<keyword evidence="1" id="KW-0472">Membrane</keyword>
<keyword evidence="1" id="KW-1133">Transmembrane helix</keyword>
<dbReference type="RefSeq" id="WP_181730900.1">
    <property type="nucleotide sequence ID" value="NZ_JACEIR010000001.1"/>
</dbReference>
<dbReference type="AlphaFoldDB" id="A0A8I1AA51"/>
<protein>
    <submittedName>
        <fullName evidence="2">PGPGW domain-containing protein</fullName>
    </submittedName>
</protein>
<evidence type="ECO:0000313" key="3">
    <source>
        <dbReference type="Proteomes" id="UP000633619"/>
    </source>
</evidence>
<sequence>MKTLWTNILGWTFLILGIIGFFTPFLQGFLFTFIGLILLSKTTPWAERILLKLRKRYPKIARKSDEWMARFLVKSGSTQKN</sequence>
<dbReference type="EMBL" id="JAECVW010000001">
    <property type="protein sequence ID" value="MBH8594127.1"/>
    <property type="molecule type" value="Genomic_DNA"/>
</dbReference>
<feature type="transmembrane region" description="Helical" evidence="1">
    <location>
        <begin position="12"/>
        <end position="39"/>
    </location>
</feature>
<gene>
    <name evidence="2" type="ORF">I8U20_02145</name>
</gene>
<dbReference type="Proteomes" id="UP000633619">
    <property type="component" value="Unassembled WGS sequence"/>
</dbReference>
<reference evidence="2 3" key="1">
    <citation type="submission" date="2020-12" db="EMBL/GenBank/DDBJ databases">
        <title>WGS of Thermoactinomyces spp.</title>
        <authorList>
            <person name="Cheng K."/>
        </authorList>
    </citation>
    <scope>NUCLEOTIDE SEQUENCE [LARGE SCALE GENOMIC DNA]</scope>
    <source>
        <strain evidence="3">CICC 10671\DSM 43846</strain>
    </source>
</reference>
<keyword evidence="1" id="KW-0812">Transmembrane</keyword>
<organism evidence="2 3">
    <name type="scientific">Thermoactinomyces intermedius</name>
    <dbReference type="NCBI Taxonomy" id="2024"/>
    <lineage>
        <taxon>Bacteria</taxon>
        <taxon>Bacillati</taxon>
        <taxon>Bacillota</taxon>
        <taxon>Bacilli</taxon>
        <taxon>Bacillales</taxon>
        <taxon>Thermoactinomycetaceae</taxon>
        <taxon>Thermoactinomyces</taxon>
    </lineage>
</organism>
<evidence type="ECO:0000313" key="2">
    <source>
        <dbReference type="EMBL" id="MBH8594127.1"/>
    </source>
</evidence>
<dbReference type="InterPro" id="IPR019099">
    <property type="entry name" value="Uncharacterised_PGPGW_TM"/>
</dbReference>
<proteinExistence type="predicted"/>
<dbReference type="Pfam" id="PF09656">
    <property type="entry name" value="PGPGW"/>
    <property type="match status" value="1"/>
</dbReference>
<name>A0A8I1AA51_THEIN</name>
<accession>A0A8I1AA51</accession>
<comment type="caution">
    <text evidence="2">The sequence shown here is derived from an EMBL/GenBank/DDBJ whole genome shotgun (WGS) entry which is preliminary data.</text>
</comment>
<evidence type="ECO:0000256" key="1">
    <source>
        <dbReference type="SAM" id="Phobius"/>
    </source>
</evidence>
<keyword evidence="3" id="KW-1185">Reference proteome</keyword>